<evidence type="ECO:0000256" key="5">
    <source>
        <dbReference type="ARBA" id="ARBA00023242"/>
    </source>
</evidence>
<proteinExistence type="inferred from homology"/>
<gene>
    <name evidence="10" type="ORF">CGI_10001836</name>
</gene>
<name>K1PUN1_MAGGI</name>
<dbReference type="HOGENOM" id="CLU_117348_1_0_1"/>
<dbReference type="Gene3D" id="3.40.30.10">
    <property type="entry name" value="Glutaredoxin"/>
    <property type="match status" value="1"/>
</dbReference>
<evidence type="ECO:0000313" key="10">
    <source>
        <dbReference type="EMBL" id="EKC22644.1"/>
    </source>
</evidence>
<dbReference type="PIRSF" id="PIRSF017199">
    <property type="entry name" value="mRNA_splic_U5"/>
    <property type="match status" value="1"/>
</dbReference>
<dbReference type="Proteomes" id="UP000005408">
    <property type="component" value="Unassembled WGS sequence"/>
</dbReference>
<comment type="function">
    <text evidence="7">Essential role in pre-mRNA splicing. Required in cell cycle progression for S/G(2) transition.</text>
</comment>
<keyword evidence="5 9" id="KW-0539">Nucleus</keyword>
<evidence type="ECO:0000256" key="8">
    <source>
        <dbReference type="ARBA" id="ARBA00063722"/>
    </source>
</evidence>
<dbReference type="GO" id="GO:0000398">
    <property type="term" value="P:mRNA splicing, via spliceosome"/>
    <property type="evidence" value="ECO:0007669"/>
    <property type="project" value="InterPro"/>
</dbReference>
<evidence type="ECO:0000256" key="2">
    <source>
        <dbReference type="ARBA" id="ARBA00008241"/>
    </source>
</evidence>
<dbReference type="AlphaFoldDB" id="K1PUN1"/>
<dbReference type="EnsemblMetazoa" id="G30538.2">
    <property type="protein sequence ID" value="G30538.2:cds"/>
    <property type="gene ID" value="G30538"/>
</dbReference>
<keyword evidence="12" id="KW-1185">Reference proteome</keyword>
<evidence type="ECO:0000313" key="11">
    <source>
        <dbReference type="EnsemblMetazoa" id="G30538.1:cds"/>
    </source>
</evidence>
<dbReference type="Pfam" id="PF02966">
    <property type="entry name" value="DIM1"/>
    <property type="match status" value="1"/>
</dbReference>
<evidence type="ECO:0000313" key="12">
    <source>
        <dbReference type="Proteomes" id="UP000005408"/>
    </source>
</evidence>
<reference evidence="10" key="1">
    <citation type="journal article" date="2012" name="Nature">
        <title>The oyster genome reveals stress adaptation and complexity of shell formation.</title>
        <authorList>
            <person name="Zhang G."/>
            <person name="Fang X."/>
            <person name="Guo X."/>
            <person name="Li L."/>
            <person name="Luo R."/>
            <person name="Xu F."/>
            <person name="Yang P."/>
            <person name="Zhang L."/>
            <person name="Wang X."/>
            <person name="Qi H."/>
            <person name="Xiong Z."/>
            <person name="Que H."/>
            <person name="Xie Y."/>
            <person name="Holland P.W."/>
            <person name="Paps J."/>
            <person name="Zhu Y."/>
            <person name="Wu F."/>
            <person name="Chen Y."/>
            <person name="Wang J."/>
            <person name="Peng C."/>
            <person name="Meng J."/>
            <person name="Yang L."/>
            <person name="Liu J."/>
            <person name="Wen B."/>
            <person name="Zhang N."/>
            <person name="Huang Z."/>
            <person name="Zhu Q."/>
            <person name="Feng Y."/>
            <person name="Mount A."/>
            <person name="Hedgecock D."/>
            <person name="Xu Z."/>
            <person name="Liu Y."/>
            <person name="Domazet-Loso T."/>
            <person name="Du Y."/>
            <person name="Sun X."/>
            <person name="Zhang S."/>
            <person name="Liu B."/>
            <person name="Cheng P."/>
            <person name="Jiang X."/>
            <person name="Li J."/>
            <person name="Fan D."/>
            <person name="Wang W."/>
            <person name="Fu W."/>
            <person name="Wang T."/>
            <person name="Wang B."/>
            <person name="Zhang J."/>
            <person name="Peng Z."/>
            <person name="Li Y."/>
            <person name="Li N."/>
            <person name="Wang J."/>
            <person name="Chen M."/>
            <person name="He Y."/>
            <person name="Tan F."/>
            <person name="Song X."/>
            <person name="Zheng Q."/>
            <person name="Huang R."/>
            <person name="Yang H."/>
            <person name="Du X."/>
            <person name="Chen L."/>
            <person name="Yang M."/>
            <person name="Gaffney P.M."/>
            <person name="Wang S."/>
            <person name="Luo L."/>
            <person name="She Z."/>
            <person name="Ming Y."/>
            <person name="Huang W."/>
            <person name="Zhang S."/>
            <person name="Huang B."/>
            <person name="Zhang Y."/>
            <person name="Qu T."/>
            <person name="Ni P."/>
            <person name="Miao G."/>
            <person name="Wang J."/>
            <person name="Wang Q."/>
            <person name="Steinberg C.E."/>
            <person name="Wang H."/>
            <person name="Li N."/>
            <person name="Qian L."/>
            <person name="Zhang G."/>
            <person name="Li Y."/>
            <person name="Yang H."/>
            <person name="Liu X."/>
            <person name="Wang J."/>
            <person name="Yin Y."/>
            <person name="Wang J."/>
        </authorList>
    </citation>
    <scope>NUCLEOTIDE SEQUENCE [LARGE SCALE GENOMIC DNA]</scope>
    <source>
        <strain evidence="10">05x7-T-G4-1.051#20</strain>
    </source>
</reference>
<dbReference type="GO" id="GO:0005681">
    <property type="term" value="C:spliceosomal complex"/>
    <property type="evidence" value="ECO:0007669"/>
    <property type="project" value="TreeGrafter"/>
</dbReference>
<sequence>MSYLLDSLETKEDIDRAITKTTDIVLVLRFGRNEDSTCLQLDHLLAKCAAELANMARIFIVDVDKVPVYTKYFDITLIPSTVFFFNAQHIKVDWGTPDHTKFVGSFRNKQDLIDVVEVIYRGAMKGKVIVTSPLDPANVPKYELIYKDI</sequence>
<evidence type="ECO:0000256" key="4">
    <source>
        <dbReference type="ARBA" id="ARBA00023187"/>
    </source>
</evidence>
<keyword evidence="4 9" id="KW-0508">mRNA splicing</keyword>
<evidence type="ECO:0000256" key="7">
    <source>
        <dbReference type="ARBA" id="ARBA00060348"/>
    </source>
</evidence>
<dbReference type="GO" id="GO:0005682">
    <property type="term" value="C:U5 snRNP"/>
    <property type="evidence" value="ECO:0007669"/>
    <property type="project" value="UniProtKB-UniRule"/>
</dbReference>
<dbReference type="PANTHER" id="PTHR12052:SF4">
    <property type="entry name" value="THIOREDOXIN-LIKE PROTEIN 4B"/>
    <property type="match status" value="1"/>
</dbReference>
<dbReference type="SUPFAM" id="SSF52833">
    <property type="entry name" value="Thioredoxin-like"/>
    <property type="match status" value="1"/>
</dbReference>
<evidence type="ECO:0000256" key="1">
    <source>
        <dbReference type="ARBA" id="ARBA00004123"/>
    </source>
</evidence>
<dbReference type="OrthoDB" id="147752at2759"/>
<comment type="function">
    <text evidence="9">Plays role in pre-mRNA splicing.</text>
</comment>
<dbReference type="InterPro" id="IPR004123">
    <property type="entry name" value="Dim1"/>
</dbReference>
<evidence type="ECO:0000256" key="6">
    <source>
        <dbReference type="ARBA" id="ARBA00023306"/>
    </source>
</evidence>
<dbReference type="OMA" id="NIPKYEL"/>
<dbReference type="InterPro" id="IPR036249">
    <property type="entry name" value="Thioredoxin-like_sf"/>
</dbReference>
<accession>K1PUN1</accession>
<organism evidence="10">
    <name type="scientific">Magallana gigas</name>
    <name type="common">Pacific oyster</name>
    <name type="synonym">Crassostrea gigas</name>
    <dbReference type="NCBI Taxonomy" id="29159"/>
    <lineage>
        <taxon>Eukaryota</taxon>
        <taxon>Metazoa</taxon>
        <taxon>Spiralia</taxon>
        <taxon>Lophotrochozoa</taxon>
        <taxon>Mollusca</taxon>
        <taxon>Bivalvia</taxon>
        <taxon>Autobranchia</taxon>
        <taxon>Pteriomorphia</taxon>
        <taxon>Ostreida</taxon>
        <taxon>Ostreoidea</taxon>
        <taxon>Ostreidae</taxon>
        <taxon>Magallana</taxon>
    </lineage>
</organism>
<dbReference type="GO" id="GO:0046540">
    <property type="term" value="C:U4/U6 x U5 tri-snRNP complex"/>
    <property type="evidence" value="ECO:0007669"/>
    <property type="project" value="UniProtKB-UniRule"/>
</dbReference>
<dbReference type="EnsemblMetazoa" id="G30538.1">
    <property type="protein sequence ID" value="G30538.1:cds"/>
    <property type="gene ID" value="G30538"/>
</dbReference>
<keyword evidence="6" id="KW-0131">Cell cycle</keyword>
<dbReference type="EMBL" id="JH816069">
    <property type="protein sequence ID" value="EKC22644.1"/>
    <property type="molecule type" value="Genomic_DNA"/>
</dbReference>
<comment type="similarity">
    <text evidence="2 9">Belongs to the DIM1 family.</text>
</comment>
<comment type="subunit">
    <text evidence="8">Homodimer. Interacts with the U5-102 kDa protein subunit of the spliceosome.</text>
</comment>
<reference evidence="11" key="2">
    <citation type="submission" date="2022-08" db="UniProtKB">
        <authorList>
            <consortium name="EnsemblMetazoa"/>
        </authorList>
    </citation>
    <scope>IDENTIFICATION</scope>
    <source>
        <strain evidence="11">05x7-T-G4-1.051#20</strain>
    </source>
</reference>
<dbReference type="FunFam" id="3.40.30.10:FF:000059">
    <property type="entry name" value="Thioredoxin-like protein"/>
    <property type="match status" value="1"/>
</dbReference>
<dbReference type="PANTHER" id="PTHR12052">
    <property type="entry name" value="THIOREDOXIN-LIKE PROTEN 4A, 4B"/>
    <property type="match status" value="1"/>
</dbReference>
<evidence type="ECO:0000256" key="9">
    <source>
        <dbReference type="PIRNR" id="PIRNR017199"/>
    </source>
</evidence>
<protein>
    <recommendedName>
        <fullName evidence="9">Thioredoxin-like protein</fullName>
    </recommendedName>
</protein>
<comment type="subcellular location">
    <subcellularLocation>
        <location evidence="1 9">Nucleus</location>
    </subcellularLocation>
</comment>
<dbReference type="SMART" id="SM01410">
    <property type="entry name" value="DIM1"/>
    <property type="match status" value="1"/>
</dbReference>
<evidence type="ECO:0000256" key="3">
    <source>
        <dbReference type="ARBA" id="ARBA00022664"/>
    </source>
</evidence>
<keyword evidence="3 9" id="KW-0507">mRNA processing</keyword>